<evidence type="ECO:0000256" key="11">
    <source>
        <dbReference type="PROSITE-ProRule" id="PRU00192"/>
    </source>
</evidence>
<name>A0A9N9A337_9GLOM</name>
<dbReference type="AlphaFoldDB" id="A0A9N9A337"/>
<dbReference type="PANTHER" id="PTHR45929">
    <property type="entry name" value="JAK PATHWAY SIGNAL TRANSDUCTION ADAPTOR MOLECULE"/>
    <property type="match status" value="1"/>
</dbReference>
<feature type="region of interest" description="Disordered" evidence="12">
    <location>
        <begin position="358"/>
        <end position="522"/>
    </location>
</feature>
<evidence type="ECO:0000256" key="1">
    <source>
        <dbReference type="ARBA" id="ARBA00002654"/>
    </source>
</evidence>
<feature type="compositionally biased region" description="Polar residues" evidence="12">
    <location>
        <begin position="367"/>
        <end position="378"/>
    </location>
</feature>
<dbReference type="GO" id="GO:0033565">
    <property type="term" value="C:ESCRT-0 complex"/>
    <property type="evidence" value="ECO:0007669"/>
    <property type="project" value="TreeGrafter"/>
</dbReference>
<dbReference type="PRINTS" id="PR00452">
    <property type="entry name" value="SH3DOMAIN"/>
</dbReference>
<evidence type="ECO:0000256" key="3">
    <source>
        <dbReference type="ARBA" id="ARBA00009666"/>
    </source>
</evidence>
<feature type="compositionally biased region" description="Polar residues" evidence="12">
    <location>
        <begin position="448"/>
        <end position="458"/>
    </location>
</feature>
<evidence type="ECO:0000256" key="12">
    <source>
        <dbReference type="SAM" id="MobiDB-lite"/>
    </source>
</evidence>
<dbReference type="Proteomes" id="UP000789831">
    <property type="component" value="Unassembled WGS sequence"/>
</dbReference>
<dbReference type="PANTHER" id="PTHR45929:SF3">
    <property type="entry name" value="JAK PATHWAY SIGNAL TRANSDUCTION ADAPTOR MOLECULE"/>
    <property type="match status" value="1"/>
</dbReference>
<organism evidence="15 16">
    <name type="scientific">Ambispora gerdemannii</name>
    <dbReference type="NCBI Taxonomy" id="144530"/>
    <lineage>
        <taxon>Eukaryota</taxon>
        <taxon>Fungi</taxon>
        <taxon>Fungi incertae sedis</taxon>
        <taxon>Mucoromycota</taxon>
        <taxon>Glomeromycotina</taxon>
        <taxon>Glomeromycetes</taxon>
        <taxon>Archaeosporales</taxon>
        <taxon>Ambisporaceae</taxon>
        <taxon>Ambispora</taxon>
    </lineage>
</organism>
<evidence type="ECO:0000259" key="13">
    <source>
        <dbReference type="PROSITE" id="PS50002"/>
    </source>
</evidence>
<comment type="subcellular location">
    <subcellularLocation>
        <location evidence="2">Endosome membrane</location>
        <topology evidence="2">Peripheral membrane protein</topology>
        <orientation evidence="2">Cytoplasmic side</orientation>
    </subcellularLocation>
</comment>
<dbReference type="PRINTS" id="PR00499">
    <property type="entry name" value="P67PHOX"/>
</dbReference>
<feature type="compositionally biased region" description="Basic and acidic residues" evidence="12">
    <location>
        <begin position="150"/>
        <end position="166"/>
    </location>
</feature>
<feature type="compositionally biased region" description="Polar residues" evidence="12">
    <location>
        <begin position="549"/>
        <end position="572"/>
    </location>
</feature>
<evidence type="ECO:0000256" key="4">
    <source>
        <dbReference type="ARBA" id="ARBA00017923"/>
    </source>
</evidence>
<evidence type="ECO:0000256" key="6">
    <source>
        <dbReference type="ARBA" id="ARBA00022443"/>
    </source>
</evidence>
<dbReference type="SMART" id="SM00326">
    <property type="entry name" value="SH3"/>
    <property type="match status" value="1"/>
</dbReference>
<dbReference type="Gene3D" id="1.20.5.1940">
    <property type="match status" value="1"/>
</dbReference>
<dbReference type="InterPro" id="IPR001452">
    <property type="entry name" value="SH3_domain"/>
</dbReference>
<feature type="compositionally biased region" description="Basic and acidic residues" evidence="12">
    <location>
        <begin position="184"/>
        <end position="194"/>
    </location>
</feature>
<dbReference type="OrthoDB" id="10255964at2759"/>
<dbReference type="Pfam" id="PF03127">
    <property type="entry name" value="GAT"/>
    <property type="match status" value="1"/>
</dbReference>
<evidence type="ECO:0000256" key="2">
    <source>
        <dbReference type="ARBA" id="ARBA00004125"/>
    </source>
</evidence>
<dbReference type="InterPro" id="IPR008942">
    <property type="entry name" value="ENTH_VHS"/>
</dbReference>
<dbReference type="InterPro" id="IPR036028">
    <property type="entry name" value="SH3-like_dom_sf"/>
</dbReference>
<dbReference type="GO" id="GO:0035091">
    <property type="term" value="F:phosphatidylinositol binding"/>
    <property type="evidence" value="ECO:0007669"/>
    <property type="project" value="InterPro"/>
</dbReference>
<keyword evidence="6 11" id="KW-0728">SH3 domain</keyword>
<dbReference type="PROSITE" id="PS50002">
    <property type="entry name" value="SH3"/>
    <property type="match status" value="1"/>
</dbReference>
<accession>A0A9N9A337</accession>
<evidence type="ECO:0000259" key="14">
    <source>
        <dbReference type="PROSITE" id="PS50179"/>
    </source>
</evidence>
<evidence type="ECO:0000256" key="5">
    <source>
        <dbReference type="ARBA" id="ARBA00018978"/>
    </source>
</evidence>
<keyword evidence="10" id="KW-0472">Membrane</keyword>
<dbReference type="GO" id="GO:0010008">
    <property type="term" value="C:endosome membrane"/>
    <property type="evidence" value="ECO:0007669"/>
    <property type="project" value="UniProtKB-SubCell"/>
</dbReference>
<proteinExistence type="inferred from homology"/>
<dbReference type="InterPro" id="IPR050670">
    <property type="entry name" value="STAM"/>
</dbReference>
<protein>
    <recommendedName>
        <fullName evidence="4">Class E vacuolar protein-sorting machinery protein HSE1</fullName>
    </recommendedName>
    <alternativeName>
        <fullName evidence="5">Class E vacuolar protein-sorting machinery protein hse1</fullName>
    </alternativeName>
</protein>
<feature type="region of interest" description="Disordered" evidence="12">
    <location>
        <begin position="143"/>
        <end position="166"/>
    </location>
</feature>
<dbReference type="SMART" id="SM00288">
    <property type="entry name" value="VHS"/>
    <property type="match status" value="1"/>
</dbReference>
<dbReference type="Gene3D" id="2.30.30.40">
    <property type="entry name" value="SH3 Domains"/>
    <property type="match status" value="1"/>
</dbReference>
<evidence type="ECO:0000256" key="8">
    <source>
        <dbReference type="ARBA" id="ARBA00022753"/>
    </source>
</evidence>
<comment type="caution">
    <text evidence="15">The sequence shown here is derived from an EMBL/GenBank/DDBJ whole genome shotgun (WGS) entry which is preliminary data.</text>
</comment>
<dbReference type="CDD" id="cd16978">
    <property type="entry name" value="VHS_HSE1"/>
    <property type="match status" value="1"/>
</dbReference>
<gene>
    <name evidence="15" type="ORF">AGERDE_LOCUS4947</name>
</gene>
<keyword evidence="16" id="KW-1185">Reference proteome</keyword>
<dbReference type="CDD" id="cd21386">
    <property type="entry name" value="GAT_Hse1"/>
    <property type="match status" value="1"/>
</dbReference>
<keyword evidence="8" id="KW-0967">Endosome</keyword>
<dbReference type="InterPro" id="IPR003903">
    <property type="entry name" value="UIM_dom"/>
</dbReference>
<dbReference type="EMBL" id="CAJVPL010000619">
    <property type="protein sequence ID" value="CAG8515201.1"/>
    <property type="molecule type" value="Genomic_DNA"/>
</dbReference>
<dbReference type="GO" id="GO:0043328">
    <property type="term" value="P:protein transport to vacuole involved in ubiquitin-dependent protein catabolic process via the multivesicular body sorting pathway"/>
    <property type="evidence" value="ECO:0007669"/>
    <property type="project" value="TreeGrafter"/>
</dbReference>
<dbReference type="PROSITE" id="PS50330">
    <property type="entry name" value="UIM"/>
    <property type="match status" value="1"/>
</dbReference>
<feature type="compositionally biased region" description="Low complexity" evidence="12">
    <location>
        <begin position="379"/>
        <end position="429"/>
    </location>
</feature>
<dbReference type="GO" id="GO:0043130">
    <property type="term" value="F:ubiquitin binding"/>
    <property type="evidence" value="ECO:0007669"/>
    <property type="project" value="InterPro"/>
</dbReference>
<dbReference type="InterPro" id="IPR002014">
    <property type="entry name" value="VHS_dom"/>
</dbReference>
<dbReference type="SUPFAM" id="SSF89009">
    <property type="entry name" value="GAT-like domain"/>
    <property type="match status" value="1"/>
</dbReference>
<feature type="domain" description="VHS" evidence="14">
    <location>
        <begin position="17"/>
        <end position="147"/>
    </location>
</feature>
<sequence length="585" mass="66245">MSLHSYTAAKKCRQPKATDETLTSENWELIMNICEKVETGGEQSARDCISAIQKRLAHRAANVQLYSLTLSNSLVKSCGLPVHREICSRTFTSLLARMVTDKNTHETVKNRITELIQEWTFEFRSNSSLSLMEETFNLLREQGVPFLPPDKPKKEPTQSELDKQKEEDELQLAIAMSLSQTSASKERTVQRDTKQPPPVSKVRSLYDFTPTESGELGFSRGDVITVLETVYKDWWRGELNGKTGIFPVNYVEKITEPSPADLAREAEMEASVFSEACNVERLLELLSNIDPTKDSFSENEAIQNLYHSTLAVRPKLVQLIEKYSQKKDELIALNDKFNTARTTYDRLLEESINRYKPNAVGVPSGYPPQQQTSSNAGYQQQPPQFVNPNPQDGISQQPLSQQQQQQQPYQQAQFTQPNQQQPQNQQQYPTDPSAYVQQPPPPQSSSSATTTNGINANGVNPDNNNNQQTQQPQTPQQTYQQLQTPHRQLSQQQQLPYPLHQPQHQSSLPLQPQQQQQPPIGGLQQFNFDYQQQQDTKQAITPNYYNVQPATATHQVPPQNVTPGYNNASIVPQQQQSQQYTAQGY</sequence>
<feature type="domain" description="SH3" evidence="13">
    <location>
        <begin position="197"/>
        <end position="256"/>
    </location>
</feature>
<dbReference type="FunFam" id="2.30.30.40:FF:000072">
    <property type="entry name" value="Unconventional Myosin IB"/>
    <property type="match status" value="1"/>
</dbReference>
<evidence type="ECO:0000313" key="15">
    <source>
        <dbReference type="EMBL" id="CAG8515201.1"/>
    </source>
</evidence>
<dbReference type="Pfam" id="PF00018">
    <property type="entry name" value="SH3_1"/>
    <property type="match status" value="1"/>
</dbReference>
<comment type="similarity">
    <text evidence="3">Belongs to the STAM family.</text>
</comment>
<evidence type="ECO:0000256" key="7">
    <source>
        <dbReference type="ARBA" id="ARBA00022448"/>
    </source>
</evidence>
<dbReference type="Pfam" id="PF00790">
    <property type="entry name" value="VHS"/>
    <property type="match status" value="1"/>
</dbReference>
<feature type="region of interest" description="Disordered" evidence="12">
    <location>
        <begin position="549"/>
        <end position="585"/>
    </location>
</feature>
<evidence type="ECO:0000313" key="16">
    <source>
        <dbReference type="Proteomes" id="UP000789831"/>
    </source>
</evidence>
<dbReference type="CDD" id="cd11805">
    <property type="entry name" value="SH3_GRB2_like_C"/>
    <property type="match status" value="1"/>
</dbReference>
<dbReference type="SUPFAM" id="SSF48464">
    <property type="entry name" value="ENTH/VHS domain"/>
    <property type="match status" value="1"/>
</dbReference>
<keyword evidence="7" id="KW-0813">Transport</keyword>
<dbReference type="SUPFAM" id="SSF50044">
    <property type="entry name" value="SH3-domain"/>
    <property type="match status" value="1"/>
</dbReference>
<dbReference type="InterPro" id="IPR004152">
    <property type="entry name" value="GAT_dom"/>
</dbReference>
<keyword evidence="9" id="KW-0653">Protein transport</keyword>
<feature type="compositionally biased region" description="Low complexity" evidence="12">
    <location>
        <begin position="460"/>
        <end position="522"/>
    </location>
</feature>
<evidence type="ECO:0000256" key="10">
    <source>
        <dbReference type="ARBA" id="ARBA00023136"/>
    </source>
</evidence>
<dbReference type="Gene3D" id="1.25.40.90">
    <property type="match status" value="1"/>
</dbReference>
<dbReference type="PROSITE" id="PS50179">
    <property type="entry name" value="VHS"/>
    <property type="match status" value="1"/>
</dbReference>
<comment type="function">
    <text evidence="1">Component of the ESCRT-0 complex which is the sorting receptor for ubiquitinated cargo proteins at the multivesicular body (MVB).</text>
</comment>
<evidence type="ECO:0000256" key="9">
    <source>
        <dbReference type="ARBA" id="ARBA00022927"/>
    </source>
</evidence>
<feature type="region of interest" description="Disordered" evidence="12">
    <location>
        <begin position="180"/>
        <end position="202"/>
    </location>
</feature>
<reference evidence="15" key="1">
    <citation type="submission" date="2021-06" db="EMBL/GenBank/DDBJ databases">
        <authorList>
            <person name="Kallberg Y."/>
            <person name="Tangrot J."/>
            <person name="Rosling A."/>
        </authorList>
    </citation>
    <scope>NUCLEOTIDE SEQUENCE</scope>
    <source>
        <strain evidence="15">MT106</strain>
    </source>
</reference>